<dbReference type="GO" id="GO:0005385">
    <property type="term" value="F:zinc ion transmembrane transporter activity"/>
    <property type="evidence" value="ECO:0007669"/>
    <property type="project" value="TreeGrafter"/>
</dbReference>
<dbReference type="STRING" id="1314773.A0A3N2PYD4"/>
<feature type="region of interest" description="Disordered" evidence="5">
    <location>
        <begin position="25"/>
        <end position="44"/>
    </location>
</feature>
<feature type="region of interest" description="Disordered" evidence="5">
    <location>
        <begin position="227"/>
        <end position="287"/>
    </location>
</feature>
<dbReference type="OrthoDB" id="448280at2759"/>
<organism evidence="7 8">
    <name type="scientific">Sodiomyces alkalinus (strain CBS 110278 / VKM F-3762 / F11)</name>
    <name type="common">Alkaliphilic filamentous fungus</name>
    <dbReference type="NCBI Taxonomy" id="1314773"/>
    <lineage>
        <taxon>Eukaryota</taxon>
        <taxon>Fungi</taxon>
        <taxon>Dikarya</taxon>
        <taxon>Ascomycota</taxon>
        <taxon>Pezizomycotina</taxon>
        <taxon>Sordariomycetes</taxon>
        <taxon>Hypocreomycetidae</taxon>
        <taxon>Glomerellales</taxon>
        <taxon>Plectosphaerellaceae</taxon>
        <taxon>Sodiomyces</taxon>
    </lineage>
</organism>
<sequence>MDPRAGDISWATIPTNLLLAELARRGERDGGDDDARPECGSGSRGSYDTGLHVGALILILTLSTVSCGIPLLSRGGSGGHLQKKIIFYCQHFGTGVLLATAFVHLLPTAFLSLTDPCLPYFFSKGFKPMAGLVAMIAALTVVALEMYLATRGAGHAHSHHYHFWDEGESEGEHEHKHEHNSHTAAAGYKDTASSANGLGLLSGLSAQRSRHPRPADFELDAMDGATQGLISGASPLPSSEPRFAAPSRVPDGRDGGPSESSNGVDGADDMANGADDDDDHDRDEDSDLELELHELDAVSIKNRHAHAHAHAQRHPHQGQHPSSVPAAAPRVVIITAEEQARLLRQCLMLEGGILFHSIFIGMAISVATGPTFVVFLIAVSFHQTFEGLALGSRIAAIQLPRRSARPWLMALAFGATTPFGQLIGLVVHNMYDPMSQTGLLMVGFMNSISSGLLLFAGLVQLLAEDFLTEKSYSTLAGGRRWRAYMAVVGGAILMAIVGGFA</sequence>
<dbReference type="GeneID" id="39579969"/>
<feature type="compositionally biased region" description="Basic and acidic residues" evidence="5">
    <location>
        <begin position="25"/>
        <end position="37"/>
    </location>
</feature>
<proteinExistence type="predicted"/>
<feature type="compositionally biased region" description="Acidic residues" evidence="5">
    <location>
        <begin position="274"/>
        <end position="287"/>
    </location>
</feature>
<reference evidence="7 8" key="1">
    <citation type="journal article" date="2018" name="Mol. Ecol.">
        <title>The obligate alkalophilic soda-lake fungus Sodiomyces alkalinus has shifted to a protein diet.</title>
        <authorList>
            <person name="Grum-Grzhimaylo A.A."/>
            <person name="Falkoski D.L."/>
            <person name="van den Heuvel J."/>
            <person name="Valero-Jimenez C.A."/>
            <person name="Min B."/>
            <person name="Choi I.G."/>
            <person name="Lipzen A."/>
            <person name="Daum C.G."/>
            <person name="Aanen D.K."/>
            <person name="Tsang A."/>
            <person name="Henrissat B."/>
            <person name="Bilanenko E.N."/>
            <person name="de Vries R.P."/>
            <person name="van Kan J.A.L."/>
            <person name="Grigoriev I.V."/>
            <person name="Debets A.J.M."/>
        </authorList>
    </citation>
    <scope>NUCLEOTIDE SEQUENCE [LARGE SCALE GENOMIC DNA]</scope>
    <source>
        <strain evidence="7 8">F11</strain>
    </source>
</reference>
<dbReference type="GO" id="GO:0005886">
    <property type="term" value="C:plasma membrane"/>
    <property type="evidence" value="ECO:0007669"/>
    <property type="project" value="TreeGrafter"/>
</dbReference>
<evidence type="ECO:0000256" key="1">
    <source>
        <dbReference type="ARBA" id="ARBA00004141"/>
    </source>
</evidence>
<keyword evidence="2 6" id="KW-0812">Transmembrane</keyword>
<feature type="transmembrane region" description="Helical" evidence="6">
    <location>
        <begin position="85"/>
        <end position="106"/>
    </location>
</feature>
<dbReference type="AlphaFoldDB" id="A0A3N2PYD4"/>
<dbReference type="EMBL" id="ML119053">
    <property type="protein sequence ID" value="ROT39492.1"/>
    <property type="molecule type" value="Genomic_DNA"/>
</dbReference>
<evidence type="ECO:0000256" key="3">
    <source>
        <dbReference type="ARBA" id="ARBA00022989"/>
    </source>
</evidence>
<feature type="transmembrane region" description="Helical" evidence="6">
    <location>
        <begin position="51"/>
        <end position="73"/>
    </location>
</feature>
<dbReference type="InterPro" id="IPR003689">
    <property type="entry name" value="ZIP"/>
</dbReference>
<feature type="transmembrane region" description="Helical" evidence="6">
    <location>
        <begin position="407"/>
        <end position="427"/>
    </location>
</feature>
<dbReference type="RefSeq" id="XP_028467298.1">
    <property type="nucleotide sequence ID" value="XM_028611491.1"/>
</dbReference>
<dbReference type="PANTHER" id="PTHR11040:SF60">
    <property type="entry name" value="FAMILY ZINC TRANSPORTER, PUTATIVE (AFU_ORTHOLOGUE AFUA_8G04010)-RELATED"/>
    <property type="match status" value="1"/>
</dbReference>
<feature type="transmembrane region" description="Helical" evidence="6">
    <location>
        <begin position="347"/>
        <end position="366"/>
    </location>
</feature>
<keyword evidence="4 6" id="KW-0472">Membrane</keyword>
<feature type="region of interest" description="Disordered" evidence="5">
    <location>
        <begin position="304"/>
        <end position="325"/>
    </location>
</feature>
<protein>
    <submittedName>
        <fullName evidence="7">Zinc/iron permease</fullName>
    </submittedName>
</protein>
<evidence type="ECO:0000256" key="6">
    <source>
        <dbReference type="SAM" id="Phobius"/>
    </source>
</evidence>
<dbReference type="Pfam" id="PF02535">
    <property type="entry name" value="Zip"/>
    <property type="match status" value="2"/>
</dbReference>
<evidence type="ECO:0000313" key="7">
    <source>
        <dbReference type="EMBL" id="ROT39492.1"/>
    </source>
</evidence>
<dbReference type="PANTHER" id="PTHR11040">
    <property type="entry name" value="ZINC/IRON TRANSPORTER"/>
    <property type="match status" value="1"/>
</dbReference>
<gene>
    <name evidence="7" type="ORF">SODALDRAFT_331612</name>
</gene>
<comment type="subcellular location">
    <subcellularLocation>
        <location evidence="1">Membrane</location>
        <topology evidence="1">Multi-pass membrane protein</topology>
    </subcellularLocation>
</comment>
<feature type="transmembrane region" description="Helical" evidence="6">
    <location>
        <begin position="439"/>
        <end position="462"/>
    </location>
</feature>
<evidence type="ECO:0000256" key="4">
    <source>
        <dbReference type="ARBA" id="ARBA00023136"/>
    </source>
</evidence>
<feature type="transmembrane region" description="Helical" evidence="6">
    <location>
        <begin position="483"/>
        <end position="500"/>
    </location>
</feature>
<name>A0A3N2PYD4_SODAK</name>
<accession>A0A3N2PYD4</accession>
<keyword evidence="8" id="KW-1185">Reference proteome</keyword>
<feature type="transmembrane region" description="Helical" evidence="6">
    <location>
        <begin position="126"/>
        <end position="148"/>
    </location>
</feature>
<keyword evidence="3 6" id="KW-1133">Transmembrane helix</keyword>
<feature type="compositionally biased region" description="Basic residues" evidence="5">
    <location>
        <begin position="304"/>
        <end position="317"/>
    </location>
</feature>
<dbReference type="Proteomes" id="UP000272025">
    <property type="component" value="Unassembled WGS sequence"/>
</dbReference>
<evidence type="ECO:0000313" key="8">
    <source>
        <dbReference type="Proteomes" id="UP000272025"/>
    </source>
</evidence>
<evidence type="ECO:0000256" key="2">
    <source>
        <dbReference type="ARBA" id="ARBA00022692"/>
    </source>
</evidence>
<evidence type="ECO:0000256" key="5">
    <source>
        <dbReference type="SAM" id="MobiDB-lite"/>
    </source>
</evidence>